<sequence>MPPKVQKPQNWTFTLIHATISERRHREKDWLCTSSVENAVLNLKQEILLADAMGSRGNANREPNHVLIVPRQGAQALKLGLGSRDGAIPRDADYMLGYCPGANILVIRESLRSVDQQIRLRFKSQSDKDSVLGLFQSLGFQARPMQSSRRQPTPLQQFRSSSVAGDFQTSAATQPYSSRHNASAIRQEYQGRLGSPPGTQFPSGGSHSIPRASSVAVQTYRPLTSVSQHAGSVHQSSNGFEKPYTFSRSRTAFTEMPNEYASQIASSNTEYRFAVSTPSTISQRRPSVRPPPASQDFRHWNLSPSTDEFTFAKYDERTTRPSSSIQIQDMLPPRRRLPFSVGSRAEKEFPEMSITQMGTTHPGTPEPNQDSQGMIKEGKILRPHTSETEPAKVQGSAERGNGAQTTRINFVKRKEAGMIDNPSYKKQKCSSQTTLISTSPIPLPTVSSAHFQRRALSRAPGLATRHERQPSSEAIENGGINQGVKDAVDSASVNKAQSAETDVVRHAQGIIGRGSSSVNAPPTISVEGVDQATPIRAMVPVQYTDRVDASLDSPRPVLTNMDHSTQTEPIPSGSSEKMEELFIARFKLMWDIRNLHQTSFHRLLDTSKPNHRIDETRILEDLEQGAIDLCQVAIDRYGPEVGDIPYEKLLKAIMGPRY</sequence>
<gene>
    <name evidence="2" type="ORF">CLIM01_11784</name>
</gene>
<reference evidence="2" key="1">
    <citation type="submission" date="2023-04" db="EMBL/GenBank/DDBJ databases">
        <title>Colletotrichum limetticola genome sequence.</title>
        <authorList>
            <person name="Baroncelli R."/>
        </authorList>
    </citation>
    <scope>NUCLEOTIDE SEQUENCE</scope>
    <source>
        <strain evidence="2">KLA-Anderson</strain>
    </source>
</reference>
<evidence type="ECO:0000313" key="3">
    <source>
        <dbReference type="Proteomes" id="UP001169217"/>
    </source>
</evidence>
<evidence type="ECO:0000256" key="1">
    <source>
        <dbReference type="SAM" id="MobiDB-lite"/>
    </source>
</evidence>
<proteinExistence type="predicted"/>
<dbReference type="Proteomes" id="UP001169217">
    <property type="component" value="Unassembled WGS sequence"/>
</dbReference>
<accession>A0ABQ9PI30</accession>
<name>A0ABQ9PI30_9PEZI</name>
<comment type="caution">
    <text evidence="2">The sequence shown here is derived from an EMBL/GenBank/DDBJ whole genome shotgun (WGS) entry which is preliminary data.</text>
</comment>
<dbReference type="EMBL" id="JARUPT010000493">
    <property type="protein sequence ID" value="KAK0370863.1"/>
    <property type="molecule type" value="Genomic_DNA"/>
</dbReference>
<feature type="compositionally biased region" description="Polar residues" evidence="1">
    <location>
        <begin position="197"/>
        <end position="206"/>
    </location>
</feature>
<feature type="region of interest" description="Disordered" evidence="1">
    <location>
        <begin position="460"/>
        <end position="481"/>
    </location>
</feature>
<evidence type="ECO:0000313" key="2">
    <source>
        <dbReference type="EMBL" id="KAK0370863.1"/>
    </source>
</evidence>
<feature type="region of interest" description="Disordered" evidence="1">
    <location>
        <begin position="190"/>
        <end position="210"/>
    </location>
</feature>
<protein>
    <submittedName>
        <fullName evidence="2">Uncharacterized protein</fullName>
    </submittedName>
</protein>
<keyword evidence="3" id="KW-1185">Reference proteome</keyword>
<feature type="compositionally biased region" description="Polar residues" evidence="1">
    <location>
        <begin position="561"/>
        <end position="574"/>
    </location>
</feature>
<organism evidence="2 3">
    <name type="scientific">Colletotrichum limetticola</name>
    <dbReference type="NCBI Taxonomy" id="1209924"/>
    <lineage>
        <taxon>Eukaryota</taxon>
        <taxon>Fungi</taxon>
        <taxon>Dikarya</taxon>
        <taxon>Ascomycota</taxon>
        <taxon>Pezizomycotina</taxon>
        <taxon>Sordariomycetes</taxon>
        <taxon>Hypocreomycetidae</taxon>
        <taxon>Glomerellales</taxon>
        <taxon>Glomerellaceae</taxon>
        <taxon>Colletotrichum</taxon>
        <taxon>Colletotrichum acutatum species complex</taxon>
    </lineage>
</organism>
<feature type="region of interest" description="Disordered" evidence="1">
    <location>
        <begin position="277"/>
        <end position="297"/>
    </location>
</feature>
<feature type="region of interest" description="Disordered" evidence="1">
    <location>
        <begin position="553"/>
        <end position="574"/>
    </location>
</feature>